<evidence type="ECO:0000256" key="3">
    <source>
        <dbReference type="ARBA" id="ARBA00016118"/>
    </source>
</evidence>
<sequence>MGKLCDNYDNNAIEKFTQKILDSSSLSQILKPEEFAPFETGWAYKIVKQLKCQHEEERRKYPEFKTTQLRKIFTEIKEITQKQDKERLFLLYPKLAYSKGRKLIPDNFYKLLVTCLDKLKTSSNSQDFESFEKFIETIVAYNKYFESEK</sequence>
<evidence type="ECO:0000313" key="8">
    <source>
        <dbReference type="Proteomes" id="UP000219036"/>
    </source>
</evidence>
<proteinExistence type="inferred from homology"/>
<organism evidence="7 8">
    <name type="scientific">Persephonella hydrogeniphila</name>
    <dbReference type="NCBI Taxonomy" id="198703"/>
    <lineage>
        <taxon>Bacteria</taxon>
        <taxon>Pseudomonadati</taxon>
        <taxon>Aquificota</taxon>
        <taxon>Aquificia</taxon>
        <taxon>Aquificales</taxon>
        <taxon>Hydrogenothermaceae</taxon>
        <taxon>Persephonella</taxon>
    </lineage>
</organism>
<evidence type="ECO:0000256" key="1">
    <source>
        <dbReference type="ARBA" id="ARBA00003640"/>
    </source>
</evidence>
<reference evidence="8" key="1">
    <citation type="submission" date="2017-09" db="EMBL/GenBank/DDBJ databases">
        <authorList>
            <person name="Varghese N."/>
            <person name="Submissions S."/>
        </authorList>
    </citation>
    <scope>NUCLEOTIDE SEQUENCE [LARGE SCALE GENOMIC DNA]</scope>
    <source>
        <strain evidence="8">DSM 15103</strain>
    </source>
</reference>
<evidence type="ECO:0000256" key="6">
    <source>
        <dbReference type="ARBA" id="ARBA00031723"/>
    </source>
</evidence>
<comment type="similarity">
    <text evidence="2">Belongs to the CRISPR-associated Csm2 family.</text>
</comment>
<dbReference type="GO" id="GO:0051607">
    <property type="term" value="P:defense response to virus"/>
    <property type="evidence" value="ECO:0007669"/>
    <property type="project" value="UniProtKB-KW"/>
</dbReference>
<dbReference type="Proteomes" id="UP000219036">
    <property type="component" value="Unassembled WGS sequence"/>
</dbReference>
<evidence type="ECO:0000313" key="7">
    <source>
        <dbReference type="EMBL" id="SNZ09081.1"/>
    </source>
</evidence>
<protein>
    <recommendedName>
        <fullName evidence="3">CRISPR system Cms protein Csm2</fullName>
    </recommendedName>
    <alternativeName>
        <fullName evidence="6">CRISPR type III A-associated protein Csm2</fullName>
    </alternativeName>
</protein>
<evidence type="ECO:0000256" key="2">
    <source>
        <dbReference type="ARBA" id="ARBA00006896"/>
    </source>
</evidence>
<dbReference type="AlphaFoldDB" id="A0A285NN77"/>
<accession>A0A285NN77</accession>
<keyword evidence="8" id="KW-1185">Reference proteome</keyword>
<keyword evidence="5" id="KW-0051">Antiviral defense</keyword>
<name>A0A285NN77_9AQUI</name>
<dbReference type="InterPro" id="IPR010149">
    <property type="entry name" value="CRISPR-assoc_prot_Csm2_III-A"/>
</dbReference>
<comment type="function">
    <text evidence="1">This subunit may be involved in monitoring complementarity of crRNA and target RNA.</text>
</comment>
<dbReference type="OrthoDB" id="15520at2"/>
<keyword evidence="4" id="KW-0694">RNA-binding</keyword>
<evidence type="ECO:0000256" key="4">
    <source>
        <dbReference type="ARBA" id="ARBA00022884"/>
    </source>
</evidence>
<dbReference type="RefSeq" id="WP_097000639.1">
    <property type="nucleotide sequence ID" value="NZ_OBEI01000006.1"/>
</dbReference>
<dbReference type="GO" id="GO:0003723">
    <property type="term" value="F:RNA binding"/>
    <property type="evidence" value="ECO:0007669"/>
    <property type="project" value="UniProtKB-KW"/>
</dbReference>
<evidence type="ECO:0000256" key="5">
    <source>
        <dbReference type="ARBA" id="ARBA00023118"/>
    </source>
</evidence>
<dbReference type="Pfam" id="PF03750">
    <property type="entry name" value="Csm2_III-A"/>
    <property type="match status" value="1"/>
</dbReference>
<gene>
    <name evidence="7" type="ORF">SAMN06265182_1473</name>
</gene>
<dbReference type="NCBIfam" id="TIGR01870">
    <property type="entry name" value="cas_TM1810_Csm2"/>
    <property type="match status" value="1"/>
</dbReference>
<dbReference type="EMBL" id="OBEI01000006">
    <property type="protein sequence ID" value="SNZ09081.1"/>
    <property type="molecule type" value="Genomic_DNA"/>
</dbReference>